<keyword evidence="2" id="KW-1185">Reference proteome</keyword>
<name>A0ABY7CX62_9BASI</name>
<dbReference type="RefSeq" id="XP_053025443.1">
    <property type="nucleotide sequence ID" value="XM_053161503.1"/>
</dbReference>
<gene>
    <name evidence="1" type="ORF">PtA15_11A580</name>
</gene>
<evidence type="ECO:0000313" key="1">
    <source>
        <dbReference type="EMBL" id="WAQ89888.1"/>
    </source>
</evidence>
<dbReference type="GeneID" id="77802398"/>
<proteinExistence type="predicted"/>
<evidence type="ECO:0000313" key="2">
    <source>
        <dbReference type="Proteomes" id="UP001164743"/>
    </source>
</evidence>
<evidence type="ECO:0008006" key="3">
    <source>
        <dbReference type="Google" id="ProtNLM"/>
    </source>
</evidence>
<reference evidence="1" key="1">
    <citation type="submission" date="2022-10" db="EMBL/GenBank/DDBJ databases">
        <title>Puccinia triticina Genome sequencing and assembly.</title>
        <authorList>
            <person name="Li C."/>
        </authorList>
    </citation>
    <scope>NUCLEOTIDE SEQUENCE</scope>
    <source>
        <strain evidence="1">Pt15</strain>
    </source>
</reference>
<accession>A0ABY7CX62</accession>
<organism evidence="1 2">
    <name type="scientific">Puccinia triticina</name>
    <dbReference type="NCBI Taxonomy" id="208348"/>
    <lineage>
        <taxon>Eukaryota</taxon>
        <taxon>Fungi</taxon>
        <taxon>Dikarya</taxon>
        <taxon>Basidiomycota</taxon>
        <taxon>Pucciniomycotina</taxon>
        <taxon>Pucciniomycetes</taxon>
        <taxon>Pucciniales</taxon>
        <taxon>Pucciniaceae</taxon>
        <taxon>Puccinia</taxon>
    </lineage>
</organism>
<protein>
    <recommendedName>
        <fullName evidence="3">Defective in cullin neddylation protein</fullName>
    </recommendedName>
</protein>
<dbReference type="EMBL" id="CP110431">
    <property type="protein sequence ID" value="WAQ89888.1"/>
    <property type="molecule type" value="Genomic_DNA"/>
</dbReference>
<dbReference type="Proteomes" id="UP001164743">
    <property type="component" value="Chromosome 11A"/>
</dbReference>
<sequence>MIFNPGALVGYVGLLVLILETPVLSIPTLLKRTASELTKVTLSGATESTDSTLQSSRVLNDVGGQMRLEALSGPYDILEAPRDTHQPFGKDDGHGKYIQNGQGTKYISQDSTQLGKNGEPGDGDGNHFNLNPGMINHPGKYEIRRGEFFFFCEKFYSFCEGSSEIRVKELFMKKFGLLTLEEGIELYNQLASEDQRSSIRLFALGTKALGRETSPLQTYWYFQHLEEMFKHWNDVSSPGKNTILISWEDFRTLCHKFHFDIEAPSYEHLADYLKKLAILDINHEKEEISIHKLLHYTFLYFHENKLQ</sequence>